<sequence>MTGLKRPTVRSCAIQLRSIFNDARLKEVEALREELSSYVSFRESEDGLPPGTWKGERKSEMLLSRVHEILSSMTSKENVESLKHTMTVLVDCSAPLPKDQPETPSKKPEAKPREVNAIILDAMNKVWSKVSEKHPHSTKFSDLYAEIASNKYQTTYPKVKSTVNGFLELWNADDPKKVAIERAMFEDMGFDLGAVSDKQVLDMPSSAGDSEMYIVDKAQLAKEMVQILSPNTAAPKSPSKSGRSSRRSD</sequence>
<accession>A0A4P9WI83</accession>
<dbReference type="AlphaFoldDB" id="A0A4P9WI83"/>
<protein>
    <submittedName>
        <fullName evidence="2">Uncharacterized protein</fullName>
    </submittedName>
</protein>
<dbReference type="EMBL" id="KZ995638">
    <property type="protein sequence ID" value="RKO90266.1"/>
    <property type="molecule type" value="Genomic_DNA"/>
</dbReference>
<name>A0A4P9WI83_9FUNG</name>
<organism evidence="2 3">
    <name type="scientific">Blyttiomyces helicus</name>
    <dbReference type="NCBI Taxonomy" id="388810"/>
    <lineage>
        <taxon>Eukaryota</taxon>
        <taxon>Fungi</taxon>
        <taxon>Fungi incertae sedis</taxon>
        <taxon>Chytridiomycota</taxon>
        <taxon>Chytridiomycota incertae sedis</taxon>
        <taxon>Chytridiomycetes</taxon>
        <taxon>Chytridiomycetes incertae sedis</taxon>
        <taxon>Blyttiomyces</taxon>
    </lineage>
</organism>
<reference evidence="3" key="1">
    <citation type="journal article" date="2018" name="Nat. Microbiol.">
        <title>Leveraging single-cell genomics to expand the fungal tree of life.</title>
        <authorList>
            <person name="Ahrendt S.R."/>
            <person name="Quandt C.A."/>
            <person name="Ciobanu D."/>
            <person name="Clum A."/>
            <person name="Salamov A."/>
            <person name="Andreopoulos B."/>
            <person name="Cheng J.F."/>
            <person name="Woyke T."/>
            <person name="Pelin A."/>
            <person name="Henrissat B."/>
            <person name="Reynolds N.K."/>
            <person name="Benny G.L."/>
            <person name="Smith M.E."/>
            <person name="James T.Y."/>
            <person name="Grigoriev I.V."/>
        </authorList>
    </citation>
    <scope>NUCLEOTIDE SEQUENCE [LARGE SCALE GENOMIC DNA]</scope>
</reference>
<dbReference type="Proteomes" id="UP000269721">
    <property type="component" value="Unassembled WGS sequence"/>
</dbReference>
<keyword evidence="3" id="KW-1185">Reference proteome</keyword>
<feature type="region of interest" description="Disordered" evidence="1">
    <location>
        <begin position="227"/>
        <end position="249"/>
    </location>
</feature>
<evidence type="ECO:0000313" key="2">
    <source>
        <dbReference type="EMBL" id="RKO90266.1"/>
    </source>
</evidence>
<evidence type="ECO:0000313" key="3">
    <source>
        <dbReference type="Proteomes" id="UP000269721"/>
    </source>
</evidence>
<gene>
    <name evidence="2" type="ORF">BDK51DRAFT_33117</name>
</gene>
<proteinExistence type="predicted"/>
<evidence type="ECO:0000256" key="1">
    <source>
        <dbReference type="SAM" id="MobiDB-lite"/>
    </source>
</evidence>